<evidence type="ECO:0000256" key="3">
    <source>
        <dbReference type="ARBA" id="ARBA00022603"/>
    </source>
</evidence>
<evidence type="ECO:0000313" key="10">
    <source>
        <dbReference type="Proteomes" id="UP000236544"/>
    </source>
</evidence>
<evidence type="ECO:0000256" key="1">
    <source>
        <dbReference type="ARBA" id="ARBA00009258"/>
    </source>
</evidence>
<feature type="domain" description="Ribosomal RNA methyltransferase FtsJ" evidence="8">
    <location>
        <begin position="54"/>
        <end position="298"/>
    </location>
</feature>
<accession>A0A0N7MLT2</accession>
<dbReference type="Gene3D" id="3.40.50.150">
    <property type="entry name" value="Vaccinia Virus protein VP39"/>
    <property type="match status" value="1"/>
</dbReference>
<proteinExistence type="inferred from homology"/>
<keyword evidence="2" id="KW-0698">rRNA processing</keyword>
<comment type="similarity">
    <text evidence="1">Belongs to the class I-like SAM-binding methyltransferase superfamily. RNA methyltransferase RlmE family.</text>
</comment>
<keyword evidence="3" id="KW-0489">Methyltransferase</keyword>
<dbReference type="SUPFAM" id="SSF53335">
    <property type="entry name" value="S-adenosyl-L-methionine-dependent methyltransferases"/>
    <property type="match status" value="1"/>
</dbReference>
<dbReference type="Pfam" id="PF01728">
    <property type="entry name" value="FtsJ"/>
    <property type="match status" value="1"/>
</dbReference>
<dbReference type="EMBL" id="LN890539">
    <property type="protein sequence ID" value="CUS23161.1"/>
    <property type="molecule type" value="Genomic_DNA"/>
</dbReference>
<dbReference type="PIRSF" id="PIRSF005461">
    <property type="entry name" value="23S_rRNA_mtase"/>
    <property type="match status" value="1"/>
</dbReference>
<evidence type="ECO:0000256" key="6">
    <source>
        <dbReference type="ARBA" id="ARBA00041184"/>
    </source>
</evidence>
<dbReference type="InterPro" id="IPR029063">
    <property type="entry name" value="SAM-dependent_MTases_sf"/>
</dbReference>
<evidence type="ECO:0000259" key="8">
    <source>
        <dbReference type="Pfam" id="PF01728"/>
    </source>
</evidence>
<gene>
    <name evidence="9" type="ORF">LAQU0_S08e03466g</name>
</gene>
<sequence>MTSLLLFAFPKFLGQPQGIFWRSAIRFNSSAKSRWLDRQKGDSFTREAKVQGLRSRAAFKLMHLDDKYRLFRKGCSQRVLDLGYAPGAWSQVALDRTGPDGVILGVDILPCAPPRGVNAIQGNILSKKTHELIRLFFSKHFQLYQEDQLHKDNGYFQHMLEQELESLTLNSDKADPQCERSKIEKTPIDVIVSDMYEPWPQITGFWNNFTNSAYDRMANTTGVAIKDHYMSMDLCDAALITAIDLMKPGGSFVCKLYTGKEDKLLEGRLKQVFDVVHRFKPSASRNESKELYFIGLKKKHEVDKLKVFLE</sequence>
<evidence type="ECO:0000256" key="2">
    <source>
        <dbReference type="ARBA" id="ARBA00022552"/>
    </source>
</evidence>
<dbReference type="PANTHER" id="PTHR10920">
    <property type="entry name" value="RIBOSOMAL RNA METHYLTRANSFERASE"/>
    <property type="match status" value="1"/>
</dbReference>
<evidence type="ECO:0000313" key="9">
    <source>
        <dbReference type="EMBL" id="CUS23161.1"/>
    </source>
</evidence>
<dbReference type="Proteomes" id="UP000236544">
    <property type="component" value="Unassembled WGS sequence"/>
</dbReference>
<dbReference type="HAMAP" id="MF_01547">
    <property type="entry name" value="RNA_methyltr_E"/>
    <property type="match status" value="1"/>
</dbReference>
<dbReference type="GO" id="GO:0008650">
    <property type="term" value="F:rRNA (uridine-2'-O-)-methyltransferase activity"/>
    <property type="evidence" value="ECO:0007669"/>
    <property type="project" value="TreeGrafter"/>
</dbReference>
<evidence type="ECO:0000256" key="4">
    <source>
        <dbReference type="ARBA" id="ARBA00022679"/>
    </source>
</evidence>
<organism evidence="9 10">
    <name type="scientific">Lachancea quebecensis</name>
    <dbReference type="NCBI Taxonomy" id="1654605"/>
    <lineage>
        <taxon>Eukaryota</taxon>
        <taxon>Fungi</taxon>
        <taxon>Dikarya</taxon>
        <taxon>Ascomycota</taxon>
        <taxon>Saccharomycotina</taxon>
        <taxon>Saccharomycetes</taxon>
        <taxon>Saccharomycetales</taxon>
        <taxon>Saccharomycetaceae</taxon>
        <taxon>Lachancea</taxon>
    </lineage>
</organism>
<dbReference type="PANTHER" id="PTHR10920:SF18">
    <property type="entry name" value="RRNA METHYLTRANSFERASE 2, MITOCHONDRIAL"/>
    <property type="match status" value="1"/>
</dbReference>
<dbReference type="GO" id="GO:0005739">
    <property type="term" value="C:mitochondrion"/>
    <property type="evidence" value="ECO:0007669"/>
    <property type="project" value="TreeGrafter"/>
</dbReference>
<evidence type="ECO:0000256" key="5">
    <source>
        <dbReference type="ARBA" id="ARBA00022691"/>
    </source>
</evidence>
<protein>
    <recommendedName>
        <fullName evidence="6">rRNA methyltransferase 2, mitochondrial</fullName>
    </recommendedName>
</protein>
<feature type="active site" description="Proton acceptor" evidence="7">
    <location>
        <position position="255"/>
    </location>
</feature>
<dbReference type="InterPro" id="IPR050082">
    <property type="entry name" value="RNA_methyltr_RlmE"/>
</dbReference>
<dbReference type="InterPro" id="IPR015507">
    <property type="entry name" value="rRNA-MeTfrase_E"/>
</dbReference>
<dbReference type="OrthoDB" id="20105at2759"/>
<keyword evidence="5 7" id="KW-0949">S-adenosyl-L-methionine</keyword>
<dbReference type="InterPro" id="IPR002877">
    <property type="entry name" value="RNA_MeTrfase_FtsJ_dom"/>
</dbReference>
<keyword evidence="10" id="KW-1185">Reference proteome</keyword>
<name>A0A0N7MLT2_9SACH</name>
<dbReference type="AlphaFoldDB" id="A0A0N7MLT2"/>
<evidence type="ECO:0000256" key="7">
    <source>
        <dbReference type="PIRSR" id="PIRSR005461-1"/>
    </source>
</evidence>
<reference evidence="10" key="1">
    <citation type="submission" date="2015-10" db="EMBL/GenBank/DDBJ databases">
        <authorList>
            <person name="Devillers H."/>
        </authorList>
    </citation>
    <scope>NUCLEOTIDE SEQUENCE [LARGE SCALE GENOMIC DNA]</scope>
</reference>
<keyword evidence="4" id="KW-0808">Transferase</keyword>